<name>X1CHV7_9ZZZZ</name>
<evidence type="ECO:0000313" key="1">
    <source>
        <dbReference type="EMBL" id="GAH07896.1"/>
    </source>
</evidence>
<sequence length="31" mass="3558">MIYISVITGLDPGSMTLRALYWEKLVRCAWA</sequence>
<dbReference type="AlphaFoldDB" id="X1CHV7"/>
<comment type="caution">
    <text evidence="1">The sequence shown here is derived from an EMBL/GenBank/DDBJ whole genome shotgun (WGS) entry which is preliminary data.</text>
</comment>
<proteinExistence type="predicted"/>
<feature type="non-terminal residue" evidence="1">
    <location>
        <position position="31"/>
    </location>
</feature>
<gene>
    <name evidence="1" type="ORF">S01H4_53729</name>
</gene>
<protein>
    <submittedName>
        <fullName evidence="1">Uncharacterized protein</fullName>
    </submittedName>
</protein>
<dbReference type="EMBL" id="BART01030846">
    <property type="protein sequence ID" value="GAH07896.1"/>
    <property type="molecule type" value="Genomic_DNA"/>
</dbReference>
<reference evidence="1" key="1">
    <citation type="journal article" date="2014" name="Front. Microbiol.">
        <title>High frequency of phylogenetically diverse reductive dehalogenase-homologous genes in deep subseafloor sedimentary metagenomes.</title>
        <authorList>
            <person name="Kawai M."/>
            <person name="Futagami T."/>
            <person name="Toyoda A."/>
            <person name="Takaki Y."/>
            <person name="Nishi S."/>
            <person name="Hori S."/>
            <person name="Arai W."/>
            <person name="Tsubouchi T."/>
            <person name="Morono Y."/>
            <person name="Uchiyama I."/>
            <person name="Ito T."/>
            <person name="Fujiyama A."/>
            <person name="Inagaki F."/>
            <person name="Takami H."/>
        </authorList>
    </citation>
    <scope>NUCLEOTIDE SEQUENCE</scope>
    <source>
        <strain evidence="1">Expedition CK06-06</strain>
    </source>
</reference>
<accession>X1CHV7</accession>
<organism evidence="1">
    <name type="scientific">marine sediment metagenome</name>
    <dbReference type="NCBI Taxonomy" id="412755"/>
    <lineage>
        <taxon>unclassified sequences</taxon>
        <taxon>metagenomes</taxon>
        <taxon>ecological metagenomes</taxon>
    </lineage>
</organism>